<dbReference type="AlphaFoldDB" id="K7A4Q3"/>
<gene>
    <name evidence="7" type="ORF">C427_1833</name>
</gene>
<dbReference type="InterPro" id="IPR050469">
    <property type="entry name" value="Diguanylate_Cyclase"/>
</dbReference>
<dbReference type="NCBIfam" id="TIGR00254">
    <property type="entry name" value="GGDEF"/>
    <property type="match status" value="1"/>
</dbReference>
<keyword evidence="8" id="KW-1185">Reference proteome</keyword>
<keyword evidence="4" id="KW-0597">Phosphoprotein</keyword>
<name>K7A4Q3_9ALTE</name>
<dbReference type="Proteomes" id="UP000011864">
    <property type="component" value="Chromosome"/>
</dbReference>
<dbReference type="FunFam" id="3.30.70.270:FF:000001">
    <property type="entry name" value="Diguanylate cyclase domain protein"/>
    <property type="match status" value="1"/>
</dbReference>
<dbReference type="PATRIC" id="fig|1129794.4.peg.1816"/>
<dbReference type="GO" id="GO:0052621">
    <property type="term" value="F:diguanylate cyclase activity"/>
    <property type="evidence" value="ECO:0007669"/>
    <property type="project" value="UniProtKB-EC"/>
</dbReference>
<feature type="domain" description="Response regulatory" evidence="5">
    <location>
        <begin position="16"/>
        <end position="131"/>
    </location>
</feature>
<dbReference type="GO" id="GO:0005886">
    <property type="term" value="C:plasma membrane"/>
    <property type="evidence" value="ECO:0007669"/>
    <property type="project" value="TreeGrafter"/>
</dbReference>
<dbReference type="EC" id="2.7.7.65" evidence="2"/>
<dbReference type="SMART" id="SM00267">
    <property type="entry name" value="GGDEF"/>
    <property type="match status" value="1"/>
</dbReference>
<accession>K7A4Q3</accession>
<feature type="modified residue" description="4-aspartylphosphate" evidence="4">
    <location>
        <position position="64"/>
    </location>
</feature>
<comment type="cofactor">
    <cofactor evidence="1">
        <name>Mg(2+)</name>
        <dbReference type="ChEBI" id="CHEBI:18420"/>
    </cofactor>
</comment>
<dbReference type="OrthoDB" id="9812260at2"/>
<reference evidence="7 8" key="1">
    <citation type="journal article" date="2013" name="Genome Announc.">
        <title>Complete Genome Sequence of Glaciecola psychrophila Strain 170T.</title>
        <authorList>
            <person name="Yin J."/>
            <person name="Chen J."/>
            <person name="Liu G."/>
            <person name="Yu Y."/>
            <person name="Song L."/>
            <person name="Wang X."/>
            <person name="Qu X."/>
        </authorList>
    </citation>
    <scope>NUCLEOTIDE SEQUENCE [LARGE SCALE GENOMIC DNA]</scope>
    <source>
        <strain evidence="7 8">170</strain>
    </source>
</reference>
<dbReference type="PANTHER" id="PTHR45138:SF9">
    <property type="entry name" value="DIGUANYLATE CYCLASE DGCM-RELATED"/>
    <property type="match status" value="1"/>
</dbReference>
<dbReference type="Gene3D" id="3.30.70.270">
    <property type="match status" value="1"/>
</dbReference>
<dbReference type="GO" id="GO:1902201">
    <property type="term" value="P:negative regulation of bacterial-type flagellum-dependent cell motility"/>
    <property type="evidence" value="ECO:0007669"/>
    <property type="project" value="TreeGrafter"/>
</dbReference>
<dbReference type="InterPro" id="IPR001789">
    <property type="entry name" value="Sig_transdc_resp-reg_receiver"/>
</dbReference>
<dbReference type="STRING" id="1129794.C427_1833"/>
<evidence type="ECO:0000256" key="3">
    <source>
        <dbReference type="ARBA" id="ARBA00034247"/>
    </source>
</evidence>
<proteinExistence type="predicted"/>
<dbReference type="KEGG" id="gps:C427_1833"/>
<organism evidence="7 8">
    <name type="scientific">Paraglaciecola psychrophila 170</name>
    <dbReference type="NCBI Taxonomy" id="1129794"/>
    <lineage>
        <taxon>Bacteria</taxon>
        <taxon>Pseudomonadati</taxon>
        <taxon>Pseudomonadota</taxon>
        <taxon>Gammaproteobacteria</taxon>
        <taxon>Alteromonadales</taxon>
        <taxon>Alteromonadaceae</taxon>
        <taxon>Paraglaciecola</taxon>
    </lineage>
</organism>
<dbReference type="GO" id="GO:0043709">
    <property type="term" value="P:cell adhesion involved in single-species biofilm formation"/>
    <property type="evidence" value="ECO:0007669"/>
    <property type="project" value="TreeGrafter"/>
</dbReference>
<dbReference type="InterPro" id="IPR029787">
    <property type="entry name" value="Nucleotide_cyclase"/>
</dbReference>
<dbReference type="RefSeq" id="WP_007637539.1">
    <property type="nucleotide sequence ID" value="NC_020514.1"/>
</dbReference>
<dbReference type="SUPFAM" id="SSF55073">
    <property type="entry name" value="Nucleotide cyclase"/>
    <property type="match status" value="1"/>
</dbReference>
<protein>
    <recommendedName>
        <fullName evidence="2">diguanylate cyclase</fullName>
        <ecNumber evidence="2">2.7.7.65</ecNumber>
    </recommendedName>
</protein>
<evidence type="ECO:0000256" key="2">
    <source>
        <dbReference type="ARBA" id="ARBA00012528"/>
    </source>
</evidence>
<evidence type="ECO:0000259" key="6">
    <source>
        <dbReference type="PROSITE" id="PS50887"/>
    </source>
</evidence>
<dbReference type="InterPro" id="IPR011006">
    <property type="entry name" value="CheY-like_superfamily"/>
</dbReference>
<evidence type="ECO:0000313" key="7">
    <source>
        <dbReference type="EMBL" id="AGH43942.1"/>
    </source>
</evidence>
<evidence type="ECO:0000256" key="1">
    <source>
        <dbReference type="ARBA" id="ARBA00001946"/>
    </source>
</evidence>
<dbReference type="HOGENOM" id="CLU_000445_11_28_6"/>
<dbReference type="Pfam" id="PF00072">
    <property type="entry name" value="Response_reg"/>
    <property type="match status" value="1"/>
</dbReference>
<dbReference type="EMBL" id="CP003837">
    <property type="protein sequence ID" value="AGH43942.1"/>
    <property type="molecule type" value="Genomic_DNA"/>
</dbReference>
<dbReference type="PROSITE" id="PS50887">
    <property type="entry name" value="GGDEF"/>
    <property type="match status" value="1"/>
</dbReference>
<dbReference type="GO" id="GO:0000160">
    <property type="term" value="P:phosphorelay signal transduction system"/>
    <property type="evidence" value="ECO:0007669"/>
    <property type="project" value="InterPro"/>
</dbReference>
<feature type="domain" description="GGDEF" evidence="6">
    <location>
        <begin position="174"/>
        <end position="310"/>
    </location>
</feature>
<dbReference type="Gene3D" id="3.40.50.2300">
    <property type="match status" value="1"/>
</dbReference>
<dbReference type="CDD" id="cd01949">
    <property type="entry name" value="GGDEF"/>
    <property type="match status" value="1"/>
</dbReference>
<dbReference type="SUPFAM" id="SSF52172">
    <property type="entry name" value="CheY-like"/>
    <property type="match status" value="1"/>
</dbReference>
<evidence type="ECO:0000259" key="5">
    <source>
        <dbReference type="PROSITE" id="PS50110"/>
    </source>
</evidence>
<dbReference type="InterPro" id="IPR043128">
    <property type="entry name" value="Rev_trsase/Diguanyl_cyclase"/>
</dbReference>
<dbReference type="PROSITE" id="PS50110">
    <property type="entry name" value="RESPONSE_REGULATORY"/>
    <property type="match status" value="1"/>
</dbReference>
<dbReference type="Pfam" id="PF00990">
    <property type="entry name" value="GGDEF"/>
    <property type="match status" value="1"/>
</dbReference>
<dbReference type="SMART" id="SM00448">
    <property type="entry name" value="REC"/>
    <property type="match status" value="1"/>
</dbReference>
<comment type="catalytic activity">
    <reaction evidence="3">
        <text>2 GTP = 3',3'-c-di-GMP + 2 diphosphate</text>
        <dbReference type="Rhea" id="RHEA:24898"/>
        <dbReference type="ChEBI" id="CHEBI:33019"/>
        <dbReference type="ChEBI" id="CHEBI:37565"/>
        <dbReference type="ChEBI" id="CHEBI:58805"/>
        <dbReference type="EC" id="2.7.7.65"/>
    </reaction>
</comment>
<evidence type="ECO:0000256" key="4">
    <source>
        <dbReference type="PROSITE-ProRule" id="PRU00169"/>
    </source>
</evidence>
<sequence length="312" mass="35266">MNQYIVEQKLSLAESLILIVEDDPINAMVIEDLLSGLYQTKIVHSGESALKFCDVQPPDLILLDVVMDGISGLETCITLKINTQTQHIPIIFITSMHDQDDQNRCWEAGCVDFVAKPVNGVTLRNRIKSHLTLKLQSDLLRRISFVDGLTGLYNRHLLEDVMEKFTSHVNRSNQPLSLMMIDVDWFKGYNDTYGHLEGDECLKRLARAIKDSLQRPTDMAIRYGGEEFLCLLPDTDHKGVEKIANLMLKMVNDLAIEHKLSEFKVVTVSIGIHTISRSKNTSLVNTLAKTDEALYVAKQLGRNRFSTYVTKS</sequence>
<evidence type="ECO:0000313" key="8">
    <source>
        <dbReference type="Proteomes" id="UP000011864"/>
    </source>
</evidence>
<dbReference type="eggNOG" id="COG3706">
    <property type="taxonomic scope" value="Bacteria"/>
</dbReference>
<dbReference type="InterPro" id="IPR000160">
    <property type="entry name" value="GGDEF_dom"/>
</dbReference>
<dbReference type="PANTHER" id="PTHR45138">
    <property type="entry name" value="REGULATORY COMPONENTS OF SENSORY TRANSDUCTION SYSTEM"/>
    <property type="match status" value="1"/>
</dbReference>